<protein>
    <submittedName>
        <fullName evidence="2">Uncharacterized protein</fullName>
    </submittedName>
</protein>
<feature type="compositionally biased region" description="Gly residues" evidence="1">
    <location>
        <begin position="102"/>
        <end position="116"/>
    </location>
</feature>
<reference evidence="2 3" key="1">
    <citation type="journal article" date="2024" name="Plant Biotechnol. J.">
        <title>Dendrobium thyrsiflorum genome and its molecular insights into genes involved in important horticultural traits.</title>
        <authorList>
            <person name="Chen B."/>
            <person name="Wang J.Y."/>
            <person name="Zheng P.J."/>
            <person name="Li K.L."/>
            <person name="Liang Y.M."/>
            <person name="Chen X.F."/>
            <person name="Zhang C."/>
            <person name="Zhao X."/>
            <person name="He X."/>
            <person name="Zhang G.Q."/>
            <person name="Liu Z.J."/>
            <person name="Xu Q."/>
        </authorList>
    </citation>
    <scope>NUCLEOTIDE SEQUENCE [LARGE SCALE GENOMIC DNA]</scope>
    <source>
        <strain evidence="2">GZMU011</strain>
    </source>
</reference>
<dbReference type="Proteomes" id="UP001552299">
    <property type="component" value="Unassembled WGS sequence"/>
</dbReference>
<dbReference type="AlphaFoldDB" id="A0ABD0VNM3"/>
<comment type="caution">
    <text evidence="2">The sequence shown here is derived from an EMBL/GenBank/DDBJ whole genome shotgun (WGS) entry which is preliminary data.</text>
</comment>
<evidence type="ECO:0000313" key="2">
    <source>
        <dbReference type="EMBL" id="KAL0926341.1"/>
    </source>
</evidence>
<name>A0ABD0VNM3_DENTH</name>
<sequence length="322" mass="34195">MDAWIIVLQSYWLLIGPNLYFLWFAPLRILATYTYGSLPWASGGGLAERRASGGGPAEHRASGGGLAEHRAFGSGPAELQASSGGPAECRASSGGPAERRASGGGPVECRASGGGPAEHRASGGGPVERRALGGGLAERRALSGDPAGHWAFRWWSGRTSGLQAFPWSGTGGIPCPDLGALTEQKPPLLAFSFSRGGLPLKSDDGWKSDDKCLTTGRGTTWVEVRCWAEVRRKSIDRHKSNDWRKLGVGQKSDESPVMDISPAMVGVSLAEEEELLHEDVQIKRPRLASVLKGERSLLVVLVPVVEVLAGVEGSYFEIPPSF</sequence>
<evidence type="ECO:0000256" key="1">
    <source>
        <dbReference type="SAM" id="MobiDB-lite"/>
    </source>
</evidence>
<accession>A0ABD0VNM3</accession>
<feature type="region of interest" description="Disordered" evidence="1">
    <location>
        <begin position="46"/>
        <end position="129"/>
    </location>
</feature>
<keyword evidence="3" id="KW-1185">Reference proteome</keyword>
<proteinExistence type="predicted"/>
<dbReference type="EMBL" id="JANQDX010000003">
    <property type="protein sequence ID" value="KAL0926341.1"/>
    <property type="molecule type" value="Genomic_DNA"/>
</dbReference>
<organism evidence="2 3">
    <name type="scientific">Dendrobium thyrsiflorum</name>
    <name type="common">Pinecone-like raceme dendrobium</name>
    <name type="synonym">Orchid</name>
    <dbReference type="NCBI Taxonomy" id="117978"/>
    <lineage>
        <taxon>Eukaryota</taxon>
        <taxon>Viridiplantae</taxon>
        <taxon>Streptophyta</taxon>
        <taxon>Embryophyta</taxon>
        <taxon>Tracheophyta</taxon>
        <taxon>Spermatophyta</taxon>
        <taxon>Magnoliopsida</taxon>
        <taxon>Liliopsida</taxon>
        <taxon>Asparagales</taxon>
        <taxon>Orchidaceae</taxon>
        <taxon>Epidendroideae</taxon>
        <taxon>Malaxideae</taxon>
        <taxon>Dendrobiinae</taxon>
        <taxon>Dendrobium</taxon>
    </lineage>
</organism>
<feature type="compositionally biased region" description="Basic and acidic residues" evidence="1">
    <location>
        <begin position="117"/>
        <end position="129"/>
    </location>
</feature>
<evidence type="ECO:0000313" key="3">
    <source>
        <dbReference type="Proteomes" id="UP001552299"/>
    </source>
</evidence>
<gene>
    <name evidence="2" type="ORF">M5K25_002562</name>
</gene>
<feature type="compositionally biased region" description="Basic and acidic residues" evidence="1">
    <location>
        <begin position="47"/>
        <end position="71"/>
    </location>
</feature>